<organism evidence="1 2">
    <name type="scientific">Tuber aestivum</name>
    <name type="common">summer truffle</name>
    <dbReference type="NCBI Taxonomy" id="59557"/>
    <lineage>
        <taxon>Eukaryota</taxon>
        <taxon>Fungi</taxon>
        <taxon>Dikarya</taxon>
        <taxon>Ascomycota</taxon>
        <taxon>Pezizomycotina</taxon>
        <taxon>Pezizomycetes</taxon>
        <taxon>Pezizales</taxon>
        <taxon>Tuberaceae</taxon>
        <taxon>Tuber</taxon>
    </lineage>
</organism>
<evidence type="ECO:0000313" key="1">
    <source>
        <dbReference type="EMBL" id="CUS11536.1"/>
    </source>
</evidence>
<evidence type="ECO:0000313" key="2">
    <source>
        <dbReference type="Proteomes" id="UP001412239"/>
    </source>
</evidence>
<dbReference type="AlphaFoldDB" id="A0A292PVH7"/>
<dbReference type="Proteomes" id="UP001412239">
    <property type="component" value="Unassembled WGS sequence"/>
</dbReference>
<reference evidence="1" key="1">
    <citation type="submission" date="2015-10" db="EMBL/GenBank/DDBJ databases">
        <authorList>
            <person name="Regsiter A."/>
            <person name="william w."/>
        </authorList>
    </citation>
    <scope>NUCLEOTIDE SEQUENCE</scope>
    <source>
        <strain evidence="1">Montdore</strain>
    </source>
</reference>
<proteinExistence type="predicted"/>
<accession>A0A292PVH7</accession>
<sequence>MISEKQLTVNAAQMNILVDIAWWKGLFFLEALRTSHFPISIELRELGKSGEDILWIRVSGSSNPNSHRWLILTLKPVFGLSFDLGLPNPLPHFSEAEKKAPVVTDTVPKYERAREDMGSAVVGAGTLVKPIDIATSIQASIDPGARRSVVVKILGPKVKFGRLI</sequence>
<dbReference type="EMBL" id="LN891019">
    <property type="protein sequence ID" value="CUS11536.1"/>
    <property type="molecule type" value="Genomic_DNA"/>
</dbReference>
<keyword evidence="2" id="KW-1185">Reference proteome</keyword>
<name>A0A292PVH7_9PEZI</name>
<gene>
    <name evidence="1" type="ORF">GSTUAT00004409001</name>
</gene>
<protein>
    <submittedName>
        <fullName evidence="1">Uncharacterized protein</fullName>
    </submittedName>
</protein>